<dbReference type="Pfam" id="PF08448">
    <property type="entry name" value="PAS_4"/>
    <property type="match status" value="1"/>
</dbReference>
<evidence type="ECO:0000313" key="7">
    <source>
        <dbReference type="Proteomes" id="UP001596461"/>
    </source>
</evidence>
<dbReference type="InterPro" id="IPR035965">
    <property type="entry name" value="PAS-like_dom_sf"/>
</dbReference>
<dbReference type="CDD" id="cd16936">
    <property type="entry name" value="HATPase_RsbW-like"/>
    <property type="match status" value="1"/>
</dbReference>
<reference evidence="6 7" key="1">
    <citation type="journal article" date="2019" name="Int. J. Syst. Evol. Microbiol.">
        <title>The Global Catalogue of Microorganisms (GCM) 10K type strain sequencing project: providing services to taxonomists for standard genome sequencing and annotation.</title>
        <authorList>
            <consortium name="The Broad Institute Genomics Platform"/>
            <consortium name="The Broad Institute Genome Sequencing Center for Infectious Disease"/>
            <person name="Wu L."/>
            <person name="Ma J."/>
        </authorList>
    </citation>
    <scope>NUCLEOTIDE SEQUENCE [LARGE SCALE GENOMIC DNA]</scope>
    <source>
        <strain evidence="6 7">DT31</strain>
    </source>
</reference>
<organism evidence="6 7">
    <name type="scientific">Halobaculum lipolyticum</name>
    <dbReference type="NCBI Taxonomy" id="3032001"/>
    <lineage>
        <taxon>Archaea</taxon>
        <taxon>Methanobacteriati</taxon>
        <taxon>Methanobacteriota</taxon>
        <taxon>Stenosarchaea group</taxon>
        <taxon>Halobacteria</taxon>
        <taxon>Halobacteriales</taxon>
        <taxon>Haloferacaceae</taxon>
        <taxon>Halobaculum</taxon>
    </lineage>
</organism>
<dbReference type="SUPFAM" id="SSF55874">
    <property type="entry name" value="ATPase domain of HSP90 chaperone/DNA topoisomerase II/histidine kinase"/>
    <property type="match status" value="1"/>
</dbReference>
<keyword evidence="4" id="KW-0418">Kinase</keyword>
<comment type="catalytic activity">
    <reaction evidence="1">
        <text>ATP + protein L-histidine = ADP + protein N-phospho-L-histidine.</text>
        <dbReference type="EC" id="2.7.13.3"/>
    </reaction>
</comment>
<dbReference type="RefSeq" id="WP_390210975.1">
    <property type="nucleotide sequence ID" value="NZ_JBHTAH010000013.1"/>
</dbReference>
<evidence type="ECO:0000313" key="6">
    <source>
        <dbReference type="EMBL" id="MFC7070728.1"/>
    </source>
</evidence>
<sequence length="508" mass="53995">MISEPTGGIDVLLVAAGRLDPERVSAAVDAAVDRPVSLRVAATVADAVERIGGDDDDDRGGDDDGDAVDCVVAGFDAPDGTAVDVLRAAEAAARPPPVVVVADAVDRRVPVETVAEPFAAVVPFSRGGAAGEDADDADGAAEHVADAVADAVPDGRGPALGGDHPRDRRSLAAWKASIFDQYFTDVPLHMYVKDTDARHVAVSEASVDRRIHRGSEAYLGRRDIDGVVPAAEAREPYEDDLAVIETGEPIVSKEEQYAESGRWFLTSKVRWEGPDGEVRGLVGVAEEITARKNRERQLEVTSHVIRHTLRNKLNVVLGSCERIETGGDVASNVARIHTAADALVSTVDNQQTILDVMVGEPAATPTDLSRAVAGVLEWLVERHPDAVVDADVPDGVVVSATENVHRALEQVLHNAVVHSRGDAVVSVALERRDGTAVLRVRDRCPAIPPSEVDVLTGERRIDHLNHSAGLGLWIVHWVVRNCDGSVEFAREDGGNVVTLTFPLATPAE</sequence>
<dbReference type="PANTHER" id="PTHR42878">
    <property type="entry name" value="TWO-COMPONENT HISTIDINE KINASE"/>
    <property type="match status" value="1"/>
</dbReference>
<gene>
    <name evidence="6" type="ORF">ACFQL9_13835</name>
</gene>
<dbReference type="Pfam" id="PF02518">
    <property type="entry name" value="HATPase_c"/>
    <property type="match status" value="1"/>
</dbReference>
<dbReference type="InterPro" id="IPR050351">
    <property type="entry name" value="BphY/WalK/GraS-like"/>
</dbReference>
<dbReference type="PROSITE" id="PS50109">
    <property type="entry name" value="HIS_KIN"/>
    <property type="match status" value="1"/>
</dbReference>
<keyword evidence="7" id="KW-1185">Reference proteome</keyword>
<dbReference type="PANTHER" id="PTHR42878:SF14">
    <property type="entry name" value="OSMOLARITY TWO-COMPONENT SYSTEM PROTEIN SSK1"/>
    <property type="match status" value="1"/>
</dbReference>
<dbReference type="Proteomes" id="UP001596461">
    <property type="component" value="Unassembled WGS sequence"/>
</dbReference>
<dbReference type="GO" id="GO:0004673">
    <property type="term" value="F:protein histidine kinase activity"/>
    <property type="evidence" value="ECO:0007669"/>
    <property type="project" value="UniProtKB-EC"/>
</dbReference>
<dbReference type="SMART" id="SM00387">
    <property type="entry name" value="HATPase_c"/>
    <property type="match status" value="1"/>
</dbReference>
<dbReference type="InterPro" id="IPR036890">
    <property type="entry name" value="HATPase_C_sf"/>
</dbReference>
<dbReference type="Gene3D" id="3.30.565.10">
    <property type="entry name" value="Histidine kinase-like ATPase, C-terminal domain"/>
    <property type="match status" value="1"/>
</dbReference>
<dbReference type="AlphaFoldDB" id="A0ABD5WG53"/>
<proteinExistence type="predicted"/>
<evidence type="ECO:0000256" key="3">
    <source>
        <dbReference type="ARBA" id="ARBA00022679"/>
    </source>
</evidence>
<feature type="domain" description="Histidine kinase" evidence="5">
    <location>
        <begin position="304"/>
        <end position="505"/>
    </location>
</feature>
<evidence type="ECO:0000256" key="2">
    <source>
        <dbReference type="ARBA" id="ARBA00012438"/>
    </source>
</evidence>
<dbReference type="EC" id="2.7.13.3" evidence="2"/>
<name>A0ABD5WG53_9EURY</name>
<evidence type="ECO:0000256" key="4">
    <source>
        <dbReference type="ARBA" id="ARBA00022777"/>
    </source>
</evidence>
<dbReference type="EMBL" id="JBHTAH010000013">
    <property type="protein sequence ID" value="MFC7070728.1"/>
    <property type="molecule type" value="Genomic_DNA"/>
</dbReference>
<dbReference type="InterPro" id="IPR013656">
    <property type="entry name" value="PAS_4"/>
</dbReference>
<keyword evidence="3" id="KW-0808">Transferase</keyword>
<dbReference type="SUPFAM" id="SSF55785">
    <property type="entry name" value="PYP-like sensor domain (PAS domain)"/>
    <property type="match status" value="1"/>
</dbReference>
<dbReference type="InterPro" id="IPR003594">
    <property type="entry name" value="HATPase_dom"/>
</dbReference>
<evidence type="ECO:0000259" key="5">
    <source>
        <dbReference type="PROSITE" id="PS50109"/>
    </source>
</evidence>
<protein>
    <recommendedName>
        <fullName evidence="2">histidine kinase</fullName>
        <ecNumber evidence="2">2.7.13.3</ecNumber>
    </recommendedName>
</protein>
<comment type="caution">
    <text evidence="6">The sequence shown here is derived from an EMBL/GenBank/DDBJ whole genome shotgun (WGS) entry which is preliminary data.</text>
</comment>
<evidence type="ECO:0000256" key="1">
    <source>
        <dbReference type="ARBA" id="ARBA00000085"/>
    </source>
</evidence>
<dbReference type="InterPro" id="IPR005467">
    <property type="entry name" value="His_kinase_dom"/>
</dbReference>
<accession>A0ABD5WG53</accession>
<dbReference type="Gene3D" id="3.30.450.20">
    <property type="entry name" value="PAS domain"/>
    <property type="match status" value="1"/>
</dbReference>